<dbReference type="Pfam" id="PF12833">
    <property type="entry name" value="HTH_18"/>
    <property type="match status" value="1"/>
</dbReference>
<evidence type="ECO:0000256" key="1">
    <source>
        <dbReference type="ARBA" id="ARBA00023015"/>
    </source>
</evidence>
<keyword evidence="4" id="KW-0472">Membrane</keyword>
<keyword evidence="3" id="KW-0804">Transcription</keyword>
<dbReference type="RefSeq" id="WP_210760112.1">
    <property type="nucleotide sequence ID" value="NZ_CP060139.1"/>
</dbReference>
<proteinExistence type="predicted"/>
<reference evidence="6 7" key="1">
    <citation type="submission" date="2020-08" db="EMBL/GenBank/DDBJ databases">
        <title>Croceimicrobium hydrocarbonivorans gen. nov., sp. nov., a novel marine bacterium isolated from a bacterial consortium that degrades polyethylene terephthalate.</title>
        <authorList>
            <person name="Liu R."/>
        </authorList>
    </citation>
    <scope>NUCLEOTIDE SEQUENCE [LARGE SCALE GENOMIC DNA]</scope>
    <source>
        <strain evidence="6 7">A20-9</strain>
    </source>
</reference>
<feature type="transmembrane region" description="Helical" evidence="4">
    <location>
        <begin position="82"/>
        <end position="101"/>
    </location>
</feature>
<dbReference type="KEGG" id="chyd:H4K34_07010"/>
<evidence type="ECO:0000259" key="5">
    <source>
        <dbReference type="PROSITE" id="PS01124"/>
    </source>
</evidence>
<dbReference type="Gene3D" id="1.10.10.60">
    <property type="entry name" value="Homeodomain-like"/>
    <property type="match status" value="2"/>
</dbReference>
<dbReference type="SMART" id="SM00342">
    <property type="entry name" value="HTH_ARAC"/>
    <property type="match status" value="1"/>
</dbReference>
<dbReference type="Proteomes" id="UP000516305">
    <property type="component" value="Chromosome"/>
</dbReference>
<gene>
    <name evidence="6" type="ORF">H4K34_07010</name>
</gene>
<dbReference type="GO" id="GO:0043565">
    <property type="term" value="F:sequence-specific DNA binding"/>
    <property type="evidence" value="ECO:0007669"/>
    <property type="project" value="InterPro"/>
</dbReference>
<dbReference type="EMBL" id="CP060139">
    <property type="protein sequence ID" value="QNR25585.1"/>
    <property type="molecule type" value="Genomic_DNA"/>
</dbReference>
<evidence type="ECO:0000256" key="2">
    <source>
        <dbReference type="ARBA" id="ARBA00023125"/>
    </source>
</evidence>
<dbReference type="InterPro" id="IPR009057">
    <property type="entry name" value="Homeodomain-like_sf"/>
</dbReference>
<feature type="transmembrane region" description="Helical" evidence="4">
    <location>
        <begin position="141"/>
        <end position="158"/>
    </location>
</feature>
<keyword evidence="7" id="KW-1185">Reference proteome</keyword>
<name>A0A7H0VIN7_9FLAO</name>
<keyword evidence="1" id="KW-0805">Transcription regulation</keyword>
<organism evidence="6 7">
    <name type="scientific">Croceimicrobium hydrocarbonivorans</name>
    <dbReference type="NCBI Taxonomy" id="2761580"/>
    <lineage>
        <taxon>Bacteria</taxon>
        <taxon>Pseudomonadati</taxon>
        <taxon>Bacteroidota</taxon>
        <taxon>Flavobacteriia</taxon>
        <taxon>Flavobacteriales</taxon>
        <taxon>Owenweeksiaceae</taxon>
        <taxon>Croceimicrobium</taxon>
    </lineage>
</organism>
<evidence type="ECO:0000313" key="6">
    <source>
        <dbReference type="EMBL" id="QNR25585.1"/>
    </source>
</evidence>
<feature type="transmembrane region" description="Helical" evidence="4">
    <location>
        <begin position="25"/>
        <end position="43"/>
    </location>
</feature>
<accession>A0A7H0VIN7</accession>
<evidence type="ECO:0000256" key="3">
    <source>
        <dbReference type="ARBA" id="ARBA00023163"/>
    </source>
</evidence>
<dbReference type="SUPFAM" id="SSF46689">
    <property type="entry name" value="Homeodomain-like"/>
    <property type="match status" value="1"/>
</dbReference>
<feature type="transmembrane region" description="Helical" evidence="4">
    <location>
        <begin position="179"/>
        <end position="201"/>
    </location>
</feature>
<feature type="domain" description="HTH araC/xylS-type" evidence="5">
    <location>
        <begin position="268"/>
        <end position="372"/>
    </location>
</feature>
<dbReference type="GO" id="GO:0003700">
    <property type="term" value="F:DNA-binding transcription factor activity"/>
    <property type="evidence" value="ECO:0007669"/>
    <property type="project" value="InterPro"/>
</dbReference>
<dbReference type="PANTHER" id="PTHR43280:SF2">
    <property type="entry name" value="HTH-TYPE TRANSCRIPTIONAL REGULATOR EXSA"/>
    <property type="match status" value="1"/>
</dbReference>
<protein>
    <submittedName>
        <fullName evidence="6">Helix-turn-helix domain-containing protein</fullName>
    </submittedName>
</protein>
<dbReference type="PANTHER" id="PTHR43280">
    <property type="entry name" value="ARAC-FAMILY TRANSCRIPTIONAL REGULATOR"/>
    <property type="match status" value="1"/>
</dbReference>
<dbReference type="InterPro" id="IPR018060">
    <property type="entry name" value="HTH_AraC"/>
</dbReference>
<feature type="transmembrane region" description="Helical" evidence="4">
    <location>
        <begin position="116"/>
        <end position="135"/>
    </location>
</feature>
<evidence type="ECO:0000256" key="4">
    <source>
        <dbReference type="SAM" id="Phobius"/>
    </source>
</evidence>
<keyword evidence="2" id="KW-0238">DNA-binding</keyword>
<feature type="transmembrane region" description="Helical" evidence="4">
    <location>
        <begin position="207"/>
        <end position="225"/>
    </location>
</feature>
<dbReference type="AlphaFoldDB" id="A0A7H0VIN7"/>
<evidence type="ECO:0000313" key="7">
    <source>
        <dbReference type="Proteomes" id="UP000516305"/>
    </source>
</evidence>
<keyword evidence="4" id="KW-1133">Transmembrane helix</keyword>
<keyword evidence="4" id="KW-0812">Transmembrane</keyword>
<dbReference type="PROSITE" id="PS01124">
    <property type="entry name" value="HTH_ARAC_FAMILY_2"/>
    <property type="match status" value="1"/>
</dbReference>
<sequence length="383" mass="44565">MHPERTQYIYPAYCNWLMTFSAAEIIPFIVCFQGILFALFLMLSKRPTVKYQNRFLALFFLSLSAQALVMILRNQAVLPTFWYDNFCFFGFLYGPLLYLFVKNSLERDSGFQGQDLLHFIPAVLIFFSPLFNFPFCQGWGILLYASLAFYNLFSLWALRRYHRIVLETRSLPQGANASWLLWPILLFMLVVLIDFLDILFINVNLTLGISLTSVSILALVNYFFLKALWAPELFRGTDAQERHMHAEIQKVEAESDLEPDEREEQDLMRIKNWISSEEPFLEPDLSLAQLADQLAMSPRYLSSLINQYEQKNFMTFINEYRIEKAKRLLTENEDPGFTIAEAMFGSGFNSKSSFNTLFKKLVGQTPSEYRKNLKSKPEPKNVS</sequence>
<feature type="transmembrane region" description="Helical" evidence="4">
    <location>
        <begin position="55"/>
        <end position="76"/>
    </location>
</feature>